<dbReference type="Gene3D" id="3.30.300.30">
    <property type="match status" value="1"/>
</dbReference>
<dbReference type="InterPro" id="IPR042099">
    <property type="entry name" value="ANL_N_sf"/>
</dbReference>
<comment type="similarity">
    <text evidence="1">Belongs to the ATP-dependent AMP-binding enzyme family.</text>
</comment>
<dbReference type="Pfam" id="PF00501">
    <property type="entry name" value="AMP-binding"/>
    <property type="match status" value="1"/>
</dbReference>
<dbReference type="PANTHER" id="PTHR24096:SF149">
    <property type="entry name" value="AMP-BINDING DOMAIN-CONTAINING PROTEIN-RELATED"/>
    <property type="match status" value="1"/>
</dbReference>
<gene>
    <name evidence="5" type="ORF">OM076_00600</name>
</gene>
<evidence type="ECO:0000256" key="1">
    <source>
        <dbReference type="ARBA" id="ARBA00006432"/>
    </source>
</evidence>
<comment type="caution">
    <text evidence="5">The sequence shown here is derived from an EMBL/GenBank/DDBJ whole genome shotgun (WGS) entry which is preliminary data.</text>
</comment>
<protein>
    <submittedName>
        <fullName evidence="5">AMP-binding protein</fullName>
    </submittedName>
</protein>
<evidence type="ECO:0000259" key="3">
    <source>
        <dbReference type="Pfam" id="PF00501"/>
    </source>
</evidence>
<dbReference type="SUPFAM" id="SSF56801">
    <property type="entry name" value="Acetyl-CoA synthetase-like"/>
    <property type="match status" value="1"/>
</dbReference>
<dbReference type="InterPro" id="IPR000873">
    <property type="entry name" value="AMP-dep_synth/lig_dom"/>
</dbReference>
<dbReference type="Proteomes" id="UP001149140">
    <property type="component" value="Unassembled WGS sequence"/>
</dbReference>
<dbReference type="GO" id="GO:0016405">
    <property type="term" value="F:CoA-ligase activity"/>
    <property type="evidence" value="ECO:0007669"/>
    <property type="project" value="TreeGrafter"/>
</dbReference>
<name>A0A9X3RZY6_9ACTN</name>
<keyword evidence="6" id="KW-1185">Reference proteome</keyword>
<dbReference type="Gene3D" id="3.40.50.12780">
    <property type="entry name" value="N-terminal domain of ligase-like"/>
    <property type="match status" value="1"/>
</dbReference>
<evidence type="ECO:0000259" key="4">
    <source>
        <dbReference type="Pfam" id="PF13193"/>
    </source>
</evidence>
<feature type="domain" description="AMP-dependent synthetase/ligase" evidence="3">
    <location>
        <begin position="30"/>
        <end position="384"/>
    </location>
</feature>
<sequence length="539" mass="56240">MSTLDEHTVVRSPWPDPEIPGSDLTTFVLRHARRLAGEPAVIEGASGRVLTYGELAAGVERIAAGLAARGFGRGDVLALHLPNIPEFALVLHGGLRAGGAVSPVSPLLTSGELAAQLRRTRARSVVTVGPLAEVASEAAARAGVDDVIVLGEPSFDELMAAAGAPPVSRPDQRDVAVMLSSSGTTGLPKAVELTHAALVANLVQMAVPFPIEEGERVLGIAPFFHSMGLSCVLNHALANGGTVVALARFDLEVMLRAMETHGVQQALVAPPLLAALAHHPSVSSFDLSALRTVGSGGAPAGAALEQAVAKRLDCIVGQGYGITEASPLVAVCPLADPSLMRAGSVGLLVGGTEARVVDPSSGTTLPASRDGELWVRGPQLMTGYRDDPEATAATIDEDGWLHTGDLGHIDEDGTIFLVDRLKELIKVRGFQVSPAELEAVLVTHPAVTDAAVIGVPHERDGERPKAFVVLRGPLDNEELSTYVAARVAPYKRLVAIDEVVELPRSPAGKLLRRVLVERERQAQREPAPACNEVGASGAR</sequence>
<dbReference type="InterPro" id="IPR045851">
    <property type="entry name" value="AMP-bd_C_sf"/>
</dbReference>
<dbReference type="InterPro" id="IPR025110">
    <property type="entry name" value="AMP-bd_C"/>
</dbReference>
<evidence type="ECO:0000313" key="5">
    <source>
        <dbReference type="EMBL" id="MDA0158746.1"/>
    </source>
</evidence>
<dbReference type="PANTHER" id="PTHR24096">
    <property type="entry name" value="LONG-CHAIN-FATTY-ACID--COA LIGASE"/>
    <property type="match status" value="1"/>
</dbReference>
<accession>A0A9X3RZY6</accession>
<dbReference type="Pfam" id="PF13193">
    <property type="entry name" value="AMP-binding_C"/>
    <property type="match status" value="1"/>
</dbReference>
<evidence type="ECO:0000313" key="6">
    <source>
        <dbReference type="Proteomes" id="UP001149140"/>
    </source>
</evidence>
<organism evidence="5 6">
    <name type="scientific">Solirubrobacter ginsenosidimutans</name>
    <dbReference type="NCBI Taxonomy" id="490573"/>
    <lineage>
        <taxon>Bacteria</taxon>
        <taxon>Bacillati</taxon>
        <taxon>Actinomycetota</taxon>
        <taxon>Thermoleophilia</taxon>
        <taxon>Solirubrobacterales</taxon>
        <taxon>Solirubrobacteraceae</taxon>
        <taxon>Solirubrobacter</taxon>
    </lineage>
</organism>
<keyword evidence="2" id="KW-0436">Ligase</keyword>
<reference evidence="5" key="1">
    <citation type="submission" date="2022-10" db="EMBL/GenBank/DDBJ databases">
        <title>The WGS of Solirubrobacter ginsenosidimutans DSM 21036.</title>
        <authorList>
            <person name="Jiang Z."/>
        </authorList>
    </citation>
    <scope>NUCLEOTIDE SEQUENCE</scope>
    <source>
        <strain evidence="5">DSM 21036</strain>
    </source>
</reference>
<dbReference type="RefSeq" id="WP_270037342.1">
    <property type="nucleotide sequence ID" value="NZ_JAPDOD010000001.1"/>
</dbReference>
<dbReference type="AlphaFoldDB" id="A0A9X3RZY6"/>
<feature type="domain" description="AMP-binding enzyme C-terminal" evidence="4">
    <location>
        <begin position="436"/>
        <end position="509"/>
    </location>
</feature>
<dbReference type="EMBL" id="JAPDOD010000001">
    <property type="protein sequence ID" value="MDA0158746.1"/>
    <property type="molecule type" value="Genomic_DNA"/>
</dbReference>
<proteinExistence type="inferred from homology"/>
<evidence type="ECO:0000256" key="2">
    <source>
        <dbReference type="ARBA" id="ARBA00022598"/>
    </source>
</evidence>